<organism evidence="10 11">
    <name type="scientific">Bimuria novae-zelandiae CBS 107.79</name>
    <dbReference type="NCBI Taxonomy" id="1447943"/>
    <lineage>
        <taxon>Eukaryota</taxon>
        <taxon>Fungi</taxon>
        <taxon>Dikarya</taxon>
        <taxon>Ascomycota</taxon>
        <taxon>Pezizomycotina</taxon>
        <taxon>Dothideomycetes</taxon>
        <taxon>Pleosporomycetidae</taxon>
        <taxon>Pleosporales</taxon>
        <taxon>Massarineae</taxon>
        <taxon>Didymosphaeriaceae</taxon>
        <taxon>Bimuria</taxon>
    </lineage>
</organism>
<dbReference type="OrthoDB" id="5086884at2759"/>
<protein>
    <submittedName>
        <fullName evidence="10">MFS general substrate transporter</fullName>
    </submittedName>
</protein>
<dbReference type="CDD" id="cd17325">
    <property type="entry name" value="MFS_MdtG_SLC18_like"/>
    <property type="match status" value="1"/>
</dbReference>
<evidence type="ECO:0000313" key="10">
    <source>
        <dbReference type="EMBL" id="KAF1972864.1"/>
    </source>
</evidence>
<dbReference type="Pfam" id="PF07690">
    <property type="entry name" value="MFS_1"/>
    <property type="match status" value="1"/>
</dbReference>
<dbReference type="InterPro" id="IPR050930">
    <property type="entry name" value="MFS_Vesicular_Transporter"/>
</dbReference>
<reference evidence="10" key="1">
    <citation type="journal article" date="2020" name="Stud. Mycol.">
        <title>101 Dothideomycetes genomes: a test case for predicting lifestyles and emergence of pathogens.</title>
        <authorList>
            <person name="Haridas S."/>
            <person name="Albert R."/>
            <person name="Binder M."/>
            <person name="Bloem J."/>
            <person name="Labutti K."/>
            <person name="Salamov A."/>
            <person name="Andreopoulos B."/>
            <person name="Baker S."/>
            <person name="Barry K."/>
            <person name="Bills G."/>
            <person name="Bluhm B."/>
            <person name="Cannon C."/>
            <person name="Castanera R."/>
            <person name="Culley D."/>
            <person name="Daum C."/>
            <person name="Ezra D."/>
            <person name="Gonzalez J."/>
            <person name="Henrissat B."/>
            <person name="Kuo A."/>
            <person name="Liang C."/>
            <person name="Lipzen A."/>
            <person name="Lutzoni F."/>
            <person name="Magnuson J."/>
            <person name="Mondo S."/>
            <person name="Nolan M."/>
            <person name="Ohm R."/>
            <person name="Pangilinan J."/>
            <person name="Park H.-J."/>
            <person name="Ramirez L."/>
            <person name="Alfaro M."/>
            <person name="Sun H."/>
            <person name="Tritt A."/>
            <person name="Yoshinaga Y."/>
            <person name="Zwiers L.-H."/>
            <person name="Turgeon B."/>
            <person name="Goodwin S."/>
            <person name="Spatafora J."/>
            <person name="Crous P."/>
            <person name="Grigoriev I."/>
        </authorList>
    </citation>
    <scope>NUCLEOTIDE SEQUENCE</scope>
    <source>
        <strain evidence="10">CBS 107.79</strain>
    </source>
</reference>
<evidence type="ECO:0000313" key="11">
    <source>
        <dbReference type="Proteomes" id="UP000800036"/>
    </source>
</evidence>
<feature type="transmembrane region" description="Helical" evidence="8">
    <location>
        <begin position="110"/>
        <end position="133"/>
    </location>
</feature>
<feature type="transmembrane region" description="Helical" evidence="8">
    <location>
        <begin position="86"/>
        <end position="104"/>
    </location>
</feature>
<dbReference type="Gene3D" id="1.20.1250.20">
    <property type="entry name" value="MFS general substrate transporter like domains"/>
    <property type="match status" value="2"/>
</dbReference>
<feature type="transmembrane region" description="Helical" evidence="8">
    <location>
        <begin position="346"/>
        <end position="365"/>
    </location>
</feature>
<evidence type="ECO:0000256" key="1">
    <source>
        <dbReference type="ARBA" id="ARBA00004141"/>
    </source>
</evidence>
<evidence type="ECO:0000259" key="9">
    <source>
        <dbReference type="PROSITE" id="PS50850"/>
    </source>
</evidence>
<evidence type="ECO:0000256" key="5">
    <source>
        <dbReference type="ARBA" id="ARBA00022989"/>
    </source>
</evidence>
<feature type="transmembrane region" description="Helical" evidence="8">
    <location>
        <begin position="174"/>
        <end position="194"/>
    </location>
</feature>
<dbReference type="PRINTS" id="PR01035">
    <property type="entry name" value="TCRTETA"/>
</dbReference>
<dbReference type="GO" id="GO:0016020">
    <property type="term" value="C:membrane"/>
    <property type="evidence" value="ECO:0007669"/>
    <property type="project" value="UniProtKB-SubCell"/>
</dbReference>
<name>A0A6A5V704_9PLEO</name>
<keyword evidence="4 8" id="KW-0812">Transmembrane</keyword>
<feature type="compositionally biased region" description="Polar residues" evidence="7">
    <location>
        <begin position="218"/>
        <end position="227"/>
    </location>
</feature>
<dbReference type="InterPro" id="IPR036259">
    <property type="entry name" value="MFS_trans_sf"/>
</dbReference>
<evidence type="ECO:0000256" key="6">
    <source>
        <dbReference type="ARBA" id="ARBA00023136"/>
    </source>
</evidence>
<dbReference type="GO" id="GO:0022857">
    <property type="term" value="F:transmembrane transporter activity"/>
    <property type="evidence" value="ECO:0007669"/>
    <property type="project" value="InterPro"/>
</dbReference>
<proteinExistence type="inferred from homology"/>
<feature type="transmembrane region" description="Helical" evidence="8">
    <location>
        <begin position="400"/>
        <end position="417"/>
    </location>
</feature>
<dbReference type="EMBL" id="ML976684">
    <property type="protein sequence ID" value="KAF1972864.1"/>
    <property type="molecule type" value="Genomic_DNA"/>
</dbReference>
<evidence type="ECO:0000256" key="2">
    <source>
        <dbReference type="ARBA" id="ARBA00006829"/>
    </source>
</evidence>
<feature type="transmembrane region" description="Helical" evidence="8">
    <location>
        <begin position="246"/>
        <end position="263"/>
    </location>
</feature>
<comment type="subcellular location">
    <subcellularLocation>
        <location evidence="1">Membrane</location>
        <topology evidence="1">Multi-pass membrane protein</topology>
    </subcellularLocation>
</comment>
<keyword evidence="11" id="KW-1185">Reference proteome</keyword>
<comment type="similarity">
    <text evidence="2">Belongs to the major facilitator superfamily. Vesicular transporter family.</text>
</comment>
<keyword evidence="5 8" id="KW-1133">Transmembrane helix</keyword>
<dbReference type="SUPFAM" id="SSF103473">
    <property type="entry name" value="MFS general substrate transporter"/>
    <property type="match status" value="1"/>
</dbReference>
<evidence type="ECO:0000256" key="7">
    <source>
        <dbReference type="SAM" id="MobiDB-lite"/>
    </source>
</evidence>
<feature type="domain" description="Major facilitator superfamily (MFS) profile" evidence="9">
    <location>
        <begin position="15"/>
        <end position="449"/>
    </location>
</feature>
<dbReference type="PANTHER" id="PTHR23506:SF35">
    <property type="entry name" value="MAJOR FACILITATOR SUPERFAMILY (MFS) PROFILE DOMAIN-CONTAINING PROTEIN-RELATED"/>
    <property type="match status" value="1"/>
</dbReference>
<dbReference type="InterPro" id="IPR001958">
    <property type="entry name" value="Tet-R_TetA/multi-R_MdtG-like"/>
</dbReference>
<dbReference type="PROSITE" id="PS50850">
    <property type="entry name" value="MFS"/>
    <property type="match status" value="1"/>
</dbReference>
<dbReference type="PANTHER" id="PTHR23506">
    <property type="entry name" value="GH10249P"/>
    <property type="match status" value="1"/>
</dbReference>
<feature type="transmembrane region" description="Helical" evidence="8">
    <location>
        <begin position="145"/>
        <end position="168"/>
    </location>
</feature>
<feature type="transmembrane region" description="Helical" evidence="8">
    <location>
        <begin position="55"/>
        <end position="74"/>
    </location>
</feature>
<dbReference type="AlphaFoldDB" id="A0A6A5V704"/>
<sequence>MAPSPPSWRKSKALLLFTATLGLFTENFLYGFVVPILPYMIEVRLHRDPSLTQRFTTELLVILGLISIPAAPIIGHFADGTTSRKIPLLVSLLGCTVGTLLVALTPSVWALYLGRVLQGVAGTGAWIVGFAMLTDAAGSKHMGKALGFAGSFITAGIVTGPAVGGAMLDWFGYWPAWAVPLALLAVDFIARLAMFEERDSEKDTANPTNEAAPLLQDPASTPTTTPNEAKDPARGFYSIMFRRGQTYAAIFNVMAFSMILSGFDTTLPIHLRDTFGWSPAPIGSIFLGLQIPAMFLGPFVGWLRDHIGLRWPTTIGWALSAPLLWFSGVPGDDNFLGVGAGTRGQAAFVASIVGVGITTALVRGAGTFQLTTMLHELKAENPMVFGPGGGSSRMFSLTEMSFAVGLLLGPLVCGALAESVGFYWTACALATASTFVACTSFIFFTHKAPIREPLADEQDEAS</sequence>
<dbReference type="Proteomes" id="UP000800036">
    <property type="component" value="Unassembled WGS sequence"/>
</dbReference>
<feature type="transmembrane region" description="Helical" evidence="8">
    <location>
        <begin position="283"/>
        <end position="302"/>
    </location>
</feature>
<dbReference type="InterPro" id="IPR011701">
    <property type="entry name" value="MFS"/>
</dbReference>
<evidence type="ECO:0000256" key="4">
    <source>
        <dbReference type="ARBA" id="ARBA00022692"/>
    </source>
</evidence>
<evidence type="ECO:0000256" key="3">
    <source>
        <dbReference type="ARBA" id="ARBA00022448"/>
    </source>
</evidence>
<keyword evidence="6 8" id="KW-0472">Membrane</keyword>
<feature type="transmembrane region" description="Helical" evidence="8">
    <location>
        <begin position="309"/>
        <end position="326"/>
    </location>
</feature>
<evidence type="ECO:0000256" key="8">
    <source>
        <dbReference type="SAM" id="Phobius"/>
    </source>
</evidence>
<feature type="transmembrane region" description="Helical" evidence="8">
    <location>
        <begin position="423"/>
        <end position="444"/>
    </location>
</feature>
<feature type="region of interest" description="Disordered" evidence="7">
    <location>
        <begin position="200"/>
        <end position="230"/>
    </location>
</feature>
<accession>A0A6A5V704</accession>
<dbReference type="InterPro" id="IPR020846">
    <property type="entry name" value="MFS_dom"/>
</dbReference>
<gene>
    <name evidence="10" type="ORF">BU23DRAFT_554708</name>
</gene>
<keyword evidence="3" id="KW-0813">Transport</keyword>